<comment type="caution">
    <text evidence="3">The sequence shown here is derived from an EMBL/GenBank/DDBJ whole genome shotgun (WGS) entry which is preliminary data.</text>
</comment>
<feature type="compositionally biased region" description="Pro residues" evidence="2">
    <location>
        <begin position="547"/>
        <end position="556"/>
    </location>
</feature>
<feature type="coiled-coil region" evidence="1">
    <location>
        <begin position="207"/>
        <end position="269"/>
    </location>
</feature>
<keyword evidence="4" id="KW-1185">Reference proteome</keyword>
<protein>
    <submittedName>
        <fullName evidence="3">Uncharacterized protein</fullName>
    </submittedName>
</protein>
<evidence type="ECO:0000256" key="2">
    <source>
        <dbReference type="SAM" id="MobiDB-lite"/>
    </source>
</evidence>
<reference evidence="3" key="1">
    <citation type="submission" date="2023-03" db="EMBL/GenBank/DDBJ databases">
        <title>Complete genome of Cladonia borealis.</title>
        <authorList>
            <person name="Park H."/>
        </authorList>
    </citation>
    <scope>NUCLEOTIDE SEQUENCE</scope>
    <source>
        <strain evidence="3">ANT050790</strain>
    </source>
</reference>
<feature type="region of interest" description="Disordered" evidence="2">
    <location>
        <begin position="775"/>
        <end position="806"/>
    </location>
</feature>
<feature type="compositionally biased region" description="Basic and acidic residues" evidence="2">
    <location>
        <begin position="22"/>
        <end position="62"/>
    </location>
</feature>
<feature type="compositionally biased region" description="Low complexity" evidence="2">
    <location>
        <begin position="137"/>
        <end position="153"/>
    </location>
</feature>
<proteinExistence type="predicted"/>
<dbReference type="EMBL" id="JAFEKC020000021">
    <property type="protein sequence ID" value="KAK0508260.1"/>
    <property type="molecule type" value="Genomic_DNA"/>
</dbReference>
<keyword evidence="1" id="KW-0175">Coiled coil</keyword>
<name>A0AA39V6K3_9LECA</name>
<feature type="compositionally biased region" description="Basic and acidic residues" evidence="2">
    <location>
        <begin position="115"/>
        <end position="130"/>
    </location>
</feature>
<feature type="region of interest" description="Disordered" evidence="2">
    <location>
        <begin position="447"/>
        <end position="474"/>
    </location>
</feature>
<evidence type="ECO:0000256" key="1">
    <source>
        <dbReference type="SAM" id="Coils"/>
    </source>
</evidence>
<feature type="compositionally biased region" description="Polar residues" evidence="2">
    <location>
        <begin position="447"/>
        <end position="466"/>
    </location>
</feature>
<gene>
    <name evidence="3" type="ORF">JMJ35_009344</name>
</gene>
<accession>A0AA39V6K3</accession>
<dbReference type="Proteomes" id="UP001166286">
    <property type="component" value="Unassembled WGS sequence"/>
</dbReference>
<sequence length="806" mass="91586">MHSSSKSWIRQDGQANKRKRPSAHDFFDESKKRARPEEARAVSRDCSPKTPRESESITRGKAEPVSIRPHPERQNYQDPRQHSPLFVSPSNECQHDNQTQQFTTRDYPLSPLSHSPEHMSDESRKTDKRPSRQTLHGSVSTGEVSRSSRVSTSETEREYPAAPSTVIAAKSSTPVARKTPLRGTSQPTQQITIVESLADFASFIASASTLEVKHDLLKQQVATEEQKRHRLQKSKFSFDFFDDDDDYRVEAVTKSAARLEQQIQLHQNKQLEIASNLAANIHSDQAIPLGSDKQETSSDGNVIKEELAKVGKELENAKADIADLKQNSVVRIDLNKRLDTFVTGDDLQSHVKNTEQRVAQIRADFQKDCQANRVMDDQHTKRLDGLNVRLEENERNVNGLAEKSKDRDTTVRLLEALVRGNSDNNEPGLKTLIMLESTRLSAVQAQTQKNESDTQQLAEQVSQMHMPQSPDYESTWRKDLDSLRQEMNDSHDSHVETQKAEFDYLASDLERLDEHVKKQAKEIEDLERSQAEKVESLKQSLSTTTRPQPPPTPPLTNMPFIPDELYQRKLKELETKLHRLAESQKGLDQFKERFETNLNHLSNRTLAVETMSDAQQQKFDGLTTDHLFTSIINHLHNMYPSLPVNIAARVNDVVSKQHAFEHFLGGITQRLNQADFRLNQAEQRHAALHTHSAETAKVLNDTKSELAGLKDVAFDKEVRDRVYQLGETIRSIETRLEILKTESSADIEKYSTIIAAIRSDIAVLKEQPQVAMATMKDLRRRTSTAQEESSSDSDEQLSNKRKRARI</sequence>
<dbReference type="AlphaFoldDB" id="A0AA39V6K3"/>
<organism evidence="3 4">
    <name type="scientific">Cladonia borealis</name>
    <dbReference type="NCBI Taxonomy" id="184061"/>
    <lineage>
        <taxon>Eukaryota</taxon>
        <taxon>Fungi</taxon>
        <taxon>Dikarya</taxon>
        <taxon>Ascomycota</taxon>
        <taxon>Pezizomycotina</taxon>
        <taxon>Lecanoromycetes</taxon>
        <taxon>OSLEUM clade</taxon>
        <taxon>Lecanoromycetidae</taxon>
        <taxon>Lecanorales</taxon>
        <taxon>Lecanorineae</taxon>
        <taxon>Cladoniaceae</taxon>
        <taxon>Cladonia</taxon>
    </lineage>
</organism>
<evidence type="ECO:0000313" key="4">
    <source>
        <dbReference type="Proteomes" id="UP001166286"/>
    </source>
</evidence>
<feature type="region of interest" description="Disordered" evidence="2">
    <location>
        <begin position="1"/>
        <end position="187"/>
    </location>
</feature>
<evidence type="ECO:0000313" key="3">
    <source>
        <dbReference type="EMBL" id="KAK0508260.1"/>
    </source>
</evidence>
<feature type="compositionally biased region" description="Polar residues" evidence="2">
    <location>
        <begin position="88"/>
        <end position="104"/>
    </location>
</feature>
<feature type="compositionally biased region" description="Basic and acidic residues" evidence="2">
    <location>
        <begin position="524"/>
        <end position="536"/>
    </location>
</feature>
<feature type="region of interest" description="Disordered" evidence="2">
    <location>
        <begin position="524"/>
        <end position="560"/>
    </location>
</feature>
<feature type="compositionally biased region" description="Basic and acidic residues" evidence="2">
    <location>
        <begin position="69"/>
        <end position="81"/>
    </location>
</feature>